<reference evidence="1" key="1">
    <citation type="submission" date="2021-01" db="EMBL/GenBank/DDBJ databases">
        <title>Marivirga aurantiaca sp. nov., isolated from intertidal surface sediments.</title>
        <authorList>
            <person name="Zhang M."/>
        </authorList>
    </citation>
    <scope>NUCLEOTIDE SEQUENCE</scope>
    <source>
        <strain evidence="1">S37H4</strain>
    </source>
</reference>
<sequence>MSYFQRLMKIKELIQLKKVKDSPNPISIYIQNWLVKPTFLIGPVVLLALFFQSCEEPIEVTGDLVPGVDNTELRFVELPLQVQQSAYDSVLVSSNNIAGFENRVYIGQNNDPQIGDVKANAFVGAVLPGNFDRSDVSTGSTIVRTRLYMNFNYFYGEEFTSLQSFRVSQLSDTLANKNYTIYDEIGVGLEISEENSMIVAPTDTVTTFVPIKNSFGSTMLSAIANDDLSNSELYEALKGFKIETTGDAQNIQGLNIASGASYFELIYEDPQEDTLQKVTFNLASASFTQVGFQPGSLIPSDYSGRQSFDLSDPSKVYFNNMLGIFPVIDFKPYLDFIDTVDFMLINSAEFVISNPEFETIDNNIVQKSPPEFIVPYILNKEGVVEKVAEDFWAIQRNFNSNGGMANPESATSPVTMGFNKDKKVINADISFFLQEIFDNPGFWNPDYTILPIGRIISRNPTPFNETPTMPIGNFNNFLVDKSEIKLKVYYTTFK</sequence>
<dbReference type="AlphaFoldDB" id="A0A934WZB3"/>
<dbReference type="RefSeq" id="WP_201431288.1">
    <property type="nucleotide sequence ID" value="NZ_JAEQBW010000004.1"/>
</dbReference>
<evidence type="ECO:0000313" key="1">
    <source>
        <dbReference type="EMBL" id="MBK6265612.1"/>
    </source>
</evidence>
<accession>A0A934WZB3</accession>
<gene>
    <name evidence="1" type="ORF">JKA74_11235</name>
</gene>
<organism evidence="1 2">
    <name type="scientific">Marivirga aurantiaca</name>
    <dbReference type="NCBI Taxonomy" id="2802615"/>
    <lineage>
        <taxon>Bacteria</taxon>
        <taxon>Pseudomonadati</taxon>
        <taxon>Bacteroidota</taxon>
        <taxon>Cytophagia</taxon>
        <taxon>Cytophagales</taxon>
        <taxon>Marivirgaceae</taxon>
        <taxon>Marivirga</taxon>
    </lineage>
</organism>
<protein>
    <submittedName>
        <fullName evidence="1">DUF4270 family protein</fullName>
    </submittedName>
</protein>
<dbReference type="EMBL" id="JAEQBW010000004">
    <property type="protein sequence ID" value="MBK6265612.1"/>
    <property type="molecule type" value="Genomic_DNA"/>
</dbReference>
<dbReference type="Proteomes" id="UP000611723">
    <property type="component" value="Unassembled WGS sequence"/>
</dbReference>
<name>A0A934WZB3_9BACT</name>
<comment type="caution">
    <text evidence="1">The sequence shown here is derived from an EMBL/GenBank/DDBJ whole genome shotgun (WGS) entry which is preliminary data.</text>
</comment>
<keyword evidence="2" id="KW-1185">Reference proteome</keyword>
<evidence type="ECO:0000313" key="2">
    <source>
        <dbReference type="Proteomes" id="UP000611723"/>
    </source>
</evidence>
<proteinExistence type="predicted"/>